<accession>A0A0N8H9Y8</accession>
<dbReference type="OrthoDB" id="982807at2"/>
<keyword evidence="3" id="KW-1185">Reference proteome</keyword>
<comment type="caution">
    <text evidence="2">The sequence shown here is derived from an EMBL/GenBank/DDBJ whole genome shotgun (WGS) entry which is preliminary data.</text>
</comment>
<sequence>MKLKLLLSVAAIVLVFASCRKKAGPLNCAAASVRYSESFSDFFNNETRGNCEAVKKSIQDLYQSCTTLATADRESYEEFENSFDCSDY</sequence>
<dbReference type="AlphaFoldDB" id="A0A0N8H9Y8"/>
<feature type="signal peptide" evidence="1">
    <location>
        <begin position="1"/>
        <end position="23"/>
    </location>
</feature>
<dbReference type="Proteomes" id="UP000050454">
    <property type="component" value="Unassembled WGS sequence"/>
</dbReference>
<dbReference type="PROSITE" id="PS51257">
    <property type="entry name" value="PROKAR_LIPOPROTEIN"/>
    <property type="match status" value="1"/>
</dbReference>
<keyword evidence="1" id="KW-0732">Signal</keyword>
<dbReference type="STRING" id="1605367.AFM12_08855"/>
<organism evidence="2 3">
    <name type="scientific">Jiulongibacter sediminis</name>
    <dbReference type="NCBI Taxonomy" id="1605367"/>
    <lineage>
        <taxon>Bacteria</taxon>
        <taxon>Pseudomonadati</taxon>
        <taxon>Bacteroidota</taxon>
        <taxon>Cytophagia</taxon>
        <taxon>Cytophagales</taxon>
        <taxon>Leadbetterellaceae</taxon>
        <taxon>Jiulongibacter</taxon>
    </lineage>
</organism>
<protein>
    <recommendedName>
        <fullName evidence="4">Lipoprotein</fullName>
    </recommendedName>
</protein>
<proteinExistence type="predicted"/>
<reference evidence="2 3" key="1">
    <citation type="submission" date="2015-07" db="EMBL/GenBank/DDBJ databases">
        <title>The draft genome sequence of Leadbetterella sp. JN14-9.</title>
        <authorList>
            <person name="Liu Y."/>
            <person name="Du J."/>
            <person name="Shao Z."/>
        </authorList>
    </citation>
    <scope>NUCLEOTIDE SEQUENCE [LARGE SCALE GENOMIC DNA]</scope>
    <source>
        <strain evidence="2 3">JN14-9</strain>
    </source>
</reference>
<gene>
    <name evidence="2" type="ORF">AFM12_08855</name>
</gene>
<evidence type="ECO:0000256" key="1">
    <source>
        <dbReference type="SAM" id="SignalP"/>
    </source>
</evidence>
<evidence type="ECO:0008006" key="4">
    <source>
        <dbReference type="Google" id="ProtNLM"/>
    </source>
</evidence>
<feature type="chain" id="PRO_5006026317" description="Lipoprotein" evidence="1">
    <location>
        <begin position="24"/>
        <end position="88"/>
    </location>
</feature>
<dbReference type="RefSeq" id="WP_055146819.1">
    <property type="nucleotide sequence ID" value="NZ_JXSZ01000006.1"/>
</dbReference>
<dbReference type="EMBL" id="LGTQ01000006">
    <property type="protein sequence ID" value="KPM48692.1"/>
    <property type="molecule type" value="Genomic_DNA"/>
</dbReference>
<name>A0A0N8H9Y8_9BACT</name>
<evidence type="ECO:0000313" key="2">
    <source>
        <dbReference type="EMBL" id="KPM48692.1"/>
    </source>
</evidence>
<evidence type="ECO:0000313" key="3">
    <source>
        <dbReference type="Proteomes" id="UP000050454"/>
    </source>
</evidence>